<dbReference type="SUPFAM" id="SSF53474">
    <property type="entry name" value="alpha/beta-Hydrolases"/>
    <property type="match status" value="1"/>
</dbReference>
<keyword evidence="6" id="KW-1185">Reference proteome</keyword>
<dbReference type="PANTHER" id="PTHR33630">
    <property type="entry name" value="CUTINASE RV1984C-RELATED-RELATED"/>
    <property type="match status" value="1"/>
</dbReference>
<sequence>MRGLLPTAIGALAATANAASSNTTCATGLYILCARGSGESADPVPKYHIPAFTGSIGAIAIGIAKEITGSVVAGVDYPATNPIPDTFNFSDPTAIKNLNLSSYERSEDQGTSAILEEVNRYHSSCPDSKIALLGYSQGAQVVRDSLCGGTGGDFNSDAPLSPDLVKKNVVAVALMGDPTHIINEPIDRGTSTKNGRFPRNNITVCQQYDDVTASWCDKNDAFCDSGDSIAVHESYGEKYATDIVQFVVEKWNSTLHSSSDSSENATTGSSTSPSTSSPSPSSSSQTGSASSLVLSQSLFLGGMMLLAVCLLF</sequence>
<dbReference type="EMBL" id="NCSJ02000183">
    <property type="protein sequence ID" value="RFU27965.1"/>
    <property type="molecule type" value="Genomic_DNA"/>
</dbReference>
<dbReference type="InterPro" id="IPR029058">
    <property type="entry name" value="AB_hydrolase_fold"/>
</dbReference>
<dbReference type="STRING" id="5539.A0A3E2H3L5"/>
<evidence type="ECO:0000256" key="2">
    <source>
        <dbReference type="ARBA" id="ARBA00023157"/>
    </source>
</evidence>
<dbReference type="InterPro" id="IPR000675">
    <property type="entry name" value="Cutinase/axe"/>
</dbReference>
<evidence type="ECO:0000256" key="3">
    <source>
        <dbReference type="SAM" id="MobiDB-lite"/>
    </source>
</evidence>
<dbReference type="OMA" id="FGDPTHV"/>
<proteinExistence type="predicted"/>
<comment type="caution">
    <text evidence="5">The sequence shown here is derived from an EMBL/GenBank/DDBJ whole genome shotgun (WGS) entry which is preliminary data.</text>
</comment>
<gene>
    <name evidence="5" type="ORF">B7463_g8372</name>
</gene>
<dbReference type="SMART" id="SM01110">
    <property type="entry name" value="Cutinase"/>
    <property type="match status" value="1"/>
</dbReference>
<feature type="signal peptide" evidence="4">
    <location>
        <begin position="1"/>
        <end position="18"/>
    </location>
</feature>
<dbReference type="Proteomes" id="UP000258309">
    <property type="component" value="Unassembled WGS sequence"/>
</dbReference>
<name>A0A3E2H3L5_SCYLI</name>
<evidence type="ECO:0000256" key="4">
    <source>
        <dbReference type="SAM" id="SignalP"/>
    </source>
</evidence>
<evidence type="ECO:0008006" key="7">
    <source>
        <dbReference type="Google" id="ProtNLM"/>
    </source>
</evidence>
<evidence type="ECO:0000256" key="1">
    <source>
        <dbReference type="ARBA" id="ARBA00022801"/>
    </source>
</evidence>
<feature type="non-terminal residue" evidence="5">
    <location>
        <position position="1"/>
    </location>
</feature>
<organism evidence="5 6">
    <name type="scientific">Scytalidium lignicola</name>
    <name type="common">Hyphomycete</name>
    <dbReference type="NCBI Taxonomy" id="5539"/>
    <lineage>
        <taxon>Eukaryota</taxon>
        <taxon>Fungi</taxon>
        <taxon>Dikarya</taxon>
        <taxon>Ascomycota</taxon>
        <taxon>Pezizomycotina</taxon>
        <taxon>Leotiomycetes</taxon>
        <taxon>Leotiomycetes incertae sedis</taxon>
        <taxon>Scytalidium</taxon>
    </lineage>
</organism>
<dbReference type="AlphaFoldDB" id="A0A3E2H3L5"/>
<dbReference type="PANTHER" id="PTHR33630:SF9">
    <property type="entry name" value="CUTINASE 4"/>
    <property type="match status" value="1"/>
</dbReference>
<keyword evidence="4" id="KW-0732">Signal</keyword>
<dbReference type="GO" id="GO:0052689">
    <property type="term" value="F:carboxylic ester hydrolase activity"/>
    <property type="evidence" value="ECO:0007669"/>
    <property type="project" value="UniProtKB-ARBA"/>
</dbReference>
<feature type="region of interest" description="Disordered" evidence="3">
    <location>
        <begin position="257"/>
        <end position="286"/>
    </location>
</feature>
<evidence type="ECO:0000313" key="6">
    <source>
        <dbReference type="Proteomes" id="UP000258309"/>
    </source>
</evidence>
<feature type="compositionally biased region" description="Low complexity" evidence="3">
    <location>
        <begin position="265"/>
        <end position="286"/>
    </location>
</feature>
<feature type="non-terminal residue" evidence="5">
    <location>
        <position position="312"/>
    </location>
</feature>
<keyword evidence="1" id="KW-0378">Hydrolase</keyword>
<dbReference type="OrthoDB" id="6020543at2759"/>
<keyword evidence="2" id="KW-1015">Disulfide bond</keyword>
<dbReference type="Pfam" id="PF01083">
    <property type="entry name" value="Cutinase"/>
    <property type="match status" value="1"/>
</dbReference>
<reference evidence="5 6" key="1">
    <citation type="submission" date="2018-05" db="EMBL/GenBank/DDBJ databases">
        <title>Draft genome sequence of Scytalidium lignicola DSM 105466, a ubiquitous saprotrophic fungus.</title>
        <authorList>
            <person name="Buettner E."/>
            <person name="Gebauer A.M."/>
            <person name="Hofrichter M."/>
            <person name="Liers C."/>
            <person name="Kellner H."/>
        </authorList>
    </citation>
    <scope>NUCLEOTIDE SEQUENCE [LARGE SCALE GENOMIC DNA]</scope>
    <source>
        <strain evidence="5 6">DSM 105466</strain>
    </source>
</reference>
<dbReference type="Gene3D" id="3.40.50.1820">
    <property type="entry name" value="alpha/beta hydrolase"/>
    <property type="match status" value="1"/>
</dbReference>
<evidence type="ECO:0000313" key="5">
    <source>
        <dbReference type="EMBL" id="RFU27965.1"/>
    </source>
</evidence>
<protein>
    <recommendedName>
        <fullName evidence="7">Cutinase</fullName>
    </recommendedName>
</protein>
<accession>A0A3E2H3L5</accession>
<feature type="chain" id="PRO_5017752283" description="Cutinase" evidence="4">
    <location>
        <begin position="19"/>
        <end position="312"/>
    </location>
</feature>